<dbReference type="Pfam" id="PF08544">
    <property type="entry name" value="GHMP_kinases_C"/>
    <property type="match status" value="1"/>
</dbReference>
<reference evidence="13 14" key="1">
    <citation type="submission" date="2018-05" db="EMBL/GenBank/DDBJ databases">
        <title>Leucothrix arctica sp. nov., isolated from Arctic seawater.</title>
        <authorList>
            <person name="Choi A."/>
            <person name="Baek K."/>
        </authorList>
    </citation>
    <scope>NUCLEOTIDE SEQUENCE [LARGE SCALE GENOMIC DNA]</scope>
    <source>
        <strain evidence="13 14">IMCC9719</strain>
    </source>
</reference>
<dbReference type="Gene3D" id="3.30.70.890">
    <property type="entry name" value="GHMP kinase, C-terminal domain"/>
    <property type="match status" value="1"/>
</dbReference>
<comment type="catalytic activity">
    <reaction evidence="10">
        <text>4-CDP-2-C-methyl-D-erythritol + ATP = 4-CDP-2-C-methyl-D-erythritol 2-phosphate + ADP + H(+)</text>
        <dbReference type="Rhea" id="RHEA:18437"/>
        <dbReference type="ChEBI" id="CHEBI:15378"/>
        <dbReference type="ChEBI" id="CHEBI:30616"/>
        <dbReference type="ChEBI" id="CHEBI:57823"/>
        <dbReference type="ChEBI" id="CHEBI:57919"/>
        <dbReference type="ChEBI" id="CHEBI:456216"/>
        <dbReference type="EC" id="2.7.1.148"/>
    </reaction>
</comment>
<feature type="active site" evidence="10">
    <location>
        <position position="141"/>
    </location>
</feature>
<dbReference type="GO" id="GO:0019288">
    <property type="term" value="P:isopentenyl diphosphate biosynthetic process, methylerythritol 4-phosphate pathway"/>
    <property type="evidence" value="ECO:0007669"/>
    <property type="project" value="UniProtKB-UniRule"/>
</dbReference>
<feature type="domain" description="GHMP kinase C-terminal" evidence="12">
    <location>
        <begin position="208"/>
        <end position="266"/>
    </location>
</feature>
<dbReference type="EMBL" id="QGKL01000009">
    <property type="protein sequence ID" value="PWQ98924.1"/>
    <property type="molecule type" value="Genomic_DNA"/>
</dbReference>
<evidence type="ECO:0000256" key="6">
    <source>
        <dbReference type="ARBA" id="ARBA00022777"/>
    </source>
</evidence>
<dbReference type="HAMAP" id="MF_00061">
    <property type="entry name" value="IspE"/>
    <property type="match status" value="1"/>
</dbReference>
<keyword evidence="14" id="KW-1185">Reference proteome</keyword>
<evidence type="ECO:0000313" key="14">
    <source>
        <dbReference type="Proteomes" id="UP000245506"/>
    </source>
</evidence>
<dbReference type="RefSeq" id="WP_109821730.1">
    <property type="nucleotide sequence ID" value="NZ_QGKL01000009.1"/>
</dbReference>
<feature type="binding site" evidence="10">
    <location>
        <begin position="99"/>
        <end position="109"/>
    </location>
    <ligand>
        <name>ATP</name>
        <dbReference type="ChEBI" id="CHEBI:30616"/>
    </ligand>
</feature>
<keyword evidence="5 10" id="KW-0547">Nucleotide-binding</keyword>
<evidence type="ECO:0000256" key="1">
    <source>
        <dbReference type="ARBA" id="ARBA00009684"/>
    </source>
</evidence>
<dbReference type="Pfam" id="PF00288">
    <property type="entry name" value="GHMP_kinases_N"/>
    <property type="match status" value="1"/>
</dbReference>
<evidence type="ECO:0000256" key="8">
    <source>
        <dbReference type="ARBA" id="ARBA00023229"/>
    </source>
</evidence>
<dbReference type="PIRSF" id="PIRSF010376">
    <property type="entry name" value="IspE"/>
    <property type="match status" value="1"/>
</dbReference>
<keyword evidence="4 10" id="KW-0808">Transferase</keyword>
<dbReference type="Gene3D" id="3.30.230.10">
    <property type="match status" value="1"/>
</dbReference>
<protein>
    <recommendedName>
        <fullName evidence="3 10">4-diphosphocytidyl-2-C-methyl-D-erythritol kinase</fullName>
        <shortName evidence="10">CMK</shortName>
        <ecNumber evidence="2 10">2.7.1.148</ecNumber>
    </recommendedName>
    <alternativeName>
        <fullName evidence="9 10">4-(cytidine-5'-diphospho)-2-C-methyl-D-erythritol kinase</fullName>
    </alternativeName>
</protein>
<feature type="domain" description="GHMP kinase N-terminal" evidence="11">
    <location>
        <begin position="72"/>
        <end position="148"/>
    </location>
</feature>
<comment type="caution">
    <text evidence="13">The sequence shown here is derived from an EMBL/GenBank/DDBJ whole genome shotgun (WGS) entry which is preliminary data.</text>
</comment>
<evidence type="ECO:0000256" key="3">
    <source>
        <dbReference type="ARBA" id="ARBA00017473"/>
    </source>
</evidence>
<dbReference type="GO" id="GO:0050515">
    <property type="term" value="F:4-(cytidine 5'-diphospho)-2-C-methyl-D-erythritol kinase activity"/>
    <property type="evidence" value="ECO:0007669"/>
    <property type="project" value="UniProtKB-UniRule"/>
</dbReference>
<sequence>MASTLDTTWHLPAPAKLNLFLHITGVRDDGYHNLQTIFQLLDYSDEVTLKRRPDGVVNRVEGLASVEPEDDLIVKAARALQAYTGTQYGADLGVRKVLPIGGGIGGGSSDAATTLLGLNQLWECNLPEQELLSIARTLGADVPVFVKGVSAWAEGIGEDLTPLALPEKWYVVIHPNVFISTTKLFSSKLLTRNRTVLRMRIFPTADNENVFESVVRKEYPEVEDSLKWLSKFSTARMTGTGSCIFASFESKQQAVAVMQQVPRKWVAFVAKAVNNSPLLEALKLNAERN</sequence>
<organism evidence="13 14">
    <name type="scientific">Leucothrix arctica</name>
    <dbReference type="NCBI Taxonomy" id="1481894"/>
    <lineage>
        <taxon>Bacteria</taxon>
        <taxon>Pseudomonadati</taxon>
        <taxon>Pseudomonadota</taxon>
        <taxon>Gammaproteobacteria</taxon>
        <taxon>Thiotrichales</taxon>
        <taxon>Thiotrichaceae</taxon>
        <taxon>Leucothrix</taxon>
    </lineage>
</organism>
<dbReference type="InterPro" id="IPR014721">
    <property type="entry name" value="Ribsml_uS5_D2-typ_fold_subgr"/>
</dbReference>
<keyword evidence="6 10" id="KW-0418">Kinase</keyword>
<evidence type="ECO:0000256" key="10">
    <source>
        <dbReference type="HAMAP-Rule" id="MF_00061"/>
    </source>
</evidence>
<evidence type="ECO:0000256" key="5">
    <source>
        <dbReference type="ARBA" id="ARBA00022741"/>
    </source>
</evidence>
<evidence type="ECO:0000256" key="9">
    <source>
        <dbReference type="ARBA" id="ARBA00032554"/>
    </source>
</evidence>
<dbReference type="PANTHER" id="PTHR43527:SF2">
    <property type="entry name" value="4-DIPHOSPHOCYTIDYL-2-C-METHYL-D-ERYTHRITOL KINASE, CHLOROPLASTIC"/>
    <property type="match status" value="1"/>
</dbReference>
<keyword evidence="8 10" id="KW-0414">Isoprene biosynthesis</keyword>
<evidence type="ECO:0000259" key="11">
    <source>
        <dbReference type="Pfam" id="PF00288"/>
    </source>
</evidence>
<comment type="function">
    <text evidence="10">Catalyzes the phosphorylation of the position 2 hydroxy group of 4-diphosphocytidyl-2C-methyl-D-erythritol.</text>
</comment>
<dbReference type="InterPro" id="IPR036554">
    <property type="entry name" value="GHMP_kinase_C_sf"/>
</dbReference>
<dbReference type="SUPFAM" id="SSF54211">
    <property type="entry name" value="Ribosomal protein S5 domain 2-like"/>
    <property type="match status" value="1"/>
</dbReference>
<dbReference type="InterPro" id="IPR006204">
    <property type="entry name" value="GHMP_kinase_N_dom"/>
</dbReference>
<dbReference type="InterPro" id="IPR004424">
    <property type="entry name" value="IspE"/>
</dbReference>
<dbReference type="SUPFAM" id="SSF55060">
    <property type="entry name" value="GHMP Kinase, C-terminal domain"/>
    <property type="match status" value="1"/>
</dbReference>
<accession>A0A317CK12</accession>
<evidence type="ECO:0000313" key="13">
    <source>
        <dbReference type="EMBL" id="PWQ98924.1"/>
    </source>
</evidence>
<dbReference type="OrthoDB" id="9809438at2"/>
<evidence type="ECO:0000256" key="4">
    <source>
        <dbReference type="ARBA" id="ARBA00022679"/>
    </source>
</evidence>
<evidence type="ECO:0000256" key="2">
    <source>
        <dbReference type="ARBA" id="ARBA00012052"/>
    </source>
</evidence>
<dbReference type="InterPro" id="IPR013750">
    <property type="entry name" value="GHMP_kinase_C_dom"/>
</dbReference>
<evidence type="ECO:0000256" key="7">
    <source>
        <dbReference type="ARBA" id="ARBA00022840"/>
    </source>
</evidence>
<dbReference type="NCBIfam" id="TIGR00154">
    <property type="entry name" value="ispE"/>
    <property type="match status" value="1"/>
</dbReference>
<dbReference type="GO" id="GO:0016114">
    <property type="term" value="P:terpenoid biosynthetic process"/>
    <property type="evidence" value="ECO:0007669"/>
    <property type="project" value="UniProtKB-UniRule"/>
</dbReference>
<keyword evidence="7 10" id="KW-0067">ATP-binding</keyword>
<feature type="active site" evidence="10">
    <location>
        <position position="16"/>
    </location>
</feature>
<dbReference type="PANTHER" id="PTHR43527">
    <property type="entry name" value="4-DIPHOSPHOCYTIDYL-2-C-METHYL-D-ERYTHRITOL KINASE, CHLOROPLASTIC"/>
    <property type="match status" value="1"/>
</dbReference>
<evidence type="ECO:0000259" key="12">
    <source>
        <dbReference type="Pfam" id="PF08544"/>
    </source>
</evidence>
<dbReference type="AlphaFoldDB" id="A0A317CK12"/>
<dbReference type="EC" id="2.7.1.148" evidence="2 10"/>
<proteinExistence type="inferred from homology"/>
<comment type="similarity">
    <text evidence="1 10">Belongs to the GHMP kinase family. IspE subfamily.</text>
</comment>
<dbReference type="InterPro" id="IPR020568">
    <property type="entry name" value="Ribosomal_Su5_D2-typ_SF"/>
</dbReference>
<name>A0A317CK12_9GAMM</name>
<dbReference type="UniPathway" id="UPA00056">
    <property type="reaction ID" value="UER00094"/>
</dbReference>
<gene>
    <name evidence="10" type="primary">ispE</name>
    <name evidence="13" type="ORF">DKT75_01820</name>
</gene>
<dbReference type="Proteomes" id="UP000245506">
    <property type="component" value="Unassembled WGS sequence"/>
</dbReference>
<comment type="pathway">
    <text evidence="10">Isoprenoid biosynthesis; isopentenyl diphosphate biosynthesis via DXP pathway; isopentenyl diphosphate from 1-deoxy-D-xylulose 5-phosphate: step 3/6.</text>
</comment>
<dbReference type="GO" id="GO:0005524">
    <property type="term" value="F:ATP binding"/>
    <property type="evidence" value="ECO:0007669"/>
    <property type="project" value="UniProtKB-UniRule"/>
</dbReference>